<evidence type="ECO:0000256" key="5">
    <source>
        <dbReference type="ARBA" id="ARBA00022692"/>
    </source>
</evidence>
<dbReference type="PANTHER" id="PTHR31120">
    <property type="entry name" value="METALLOPROTEASE TIKI"/>
    <property type="match status" value="1"/>
</dbReference>
<gene>
    <name evidence="14" type="ORF">DFQ09_11043</name>
</gene>
<keyword evidence="6" id="KW-0479">Metal-binding</keyword>
<keyword evidence="12" id="KW-0325">Glycoprotein</keyword>
<dbReference type="RefSeq" id="WP_115812491.1">
    <property type="nucleotide sequence ID" value="NZ_QREI01000010.1"/>
</dbReference>
<dbReference type="EMBL" id="QREI01000010">
    <property type="protein sequence ID" value="REE07849.1"/>
    <property type="molecule type" value="Genomic_DNA"/>
</dbReference>
<dbReference type="GO" id="GO:0004222">
    <property type="term" value="F:metalloendopeptidase activity"/>
    <property type="evidence" value="ECO:0007669"/>
    <property type="project" value="TreeGrafter"/>
</dbReference>
<evidence type="ECO:0000256" key="2">
    <source>
        <dbReference type="ARBA" id="ARBA00001941"/>
    </source>
</evidence>
<keyword evidence="8" id="KW-0378">Hydrolase</keyword>
<dbReference type="GO" id="GO:0046872">
    <property type="term" value="F:metal ion binding"/>
    <property type="evidence" value="ECO:0007669"/>
    <property type="project" value="UniProtKB-KW"/>
</dbReference>
<protein>
    <submittedName>
        <fullName evidence="14">Uncharacterized protein YbaP (TraB family)</fullName>
    </submittedName>
</protein>
<evidence type="ECO:0000256" key="6">
    <source>
        <dbReference type="ARBA" id="ARBA00022723"/>
    </source>
</evidence>
<keyword evidence="5" id="KW-0812">Transmembrane</keyword>
<comment type="subcellular location">
    <subcellularLocation>
        <location evidence="3">Membrane</location>
        <topology evidence="3">Single-pass type I membrane protein</topology>
    </subcellularLocation>
</comment>
<dbReference type="InterPro" id="IPR040230">
    <property type="entry name" value="TIKI1/2-like"/>
</dbReference>
<dbReference type="GO" id="GO:0016020">
    <property type="term" value="C:membrane"/>
    <property type="evidence" value="ECO:0007669"/>
    <property type="project" value="UniProtKB-SubCell"/>
</dbReference>
<feature type="signal peptide" evidence="13">
    <location>
        <begin position="1"/>
        <end position="27"/>
    </location>
</feature>
<evidence type="ECO:0000256" key="7">
    <source>
        <dbReference type="ARBA" id="ARBA00022729"/>
    </source>
</evidence>
<dbReference type="CDD" id="cd14789">
    <property type="entry name" value="Tiki"/>
    <property type="match status" value="1"/>
</dbReference>
<proteinExistence type="predicted"/>
<keyword evidence="9" id="KW-1133">Transmembrane helix</keyword>
<comment type="caution">
    <text evidence="14">The sequence shown here is derived from an EMBL/GenBank/DDBJ whole genome shotgun (WGS) entry which is preliminary data.</text>
</comment>
<dbReference type="GO" id="GO:0006508">
    <property type="term" value="P:proteolysis"/>
    <property type="evidence" value="ECO:0007669"/>
    <property type="project" value="UniProtKB-KW"/>
</dbReference>
<dbReference type="PANTHER" id="PTHR31120:SF6">
    <property type="entry name" value="METALLOPROTEASE TIKI HOMOLOG"/>
    <property type="match status" value="1"/>
</dbReference>
<dbReference type="OrthoDB" id="9798714at2"/>
<evidence type="ECO:0000256" key="11">
    <source>
        <dbReference type="ARBA" id="ARBA00023136"/>
    </source>
</evidence>
<dbReference type="Pfam" id="PF01963">
    <property type="entry name" value="TraB_PrgY_gumN"/>
    <property type="match status" value="1"/>
</dbReference>
<evidence type="ECO:0000256" key="4">
    <source>
        <dbReference type="ARBA" id="ARBA00022670"/>
    </source>
</evidence>
<evidence type="ECO:0000256" key="8">
    <source>
        <dbReference type="ARBA" id="ARBA00022801"/>
    </source>
</evidence>
<keyword evidence="7 13" id="KW-0732">Signal</keyword>
<evidence type="ECO:0000256" key="10">
    <source>
        <dbReference type="ARBA" id="ARBA00023049"/>
    </source>
</evidence>
<evidence type="ECO:0000256" key="9">
    <source>
        <dbReference type="ARBA" id="ARBA00022989"/>
    </source>
</evidence>
<comment type="cofactor">
    <cofactor evidence="1">
        <name>Mn(2+)</name>
        <dbReference type="ChEBI" id="CHEBI:29035"/>
    </cofactor>
</comment>
<evidence type="ECO:0000256" key="1">
    <source>
        <dbReference type="ARBA" id="ARBA00001936"/>
    </source>
</evidence>
<sequence>MSYQILKNNHLFRLFIILSFLSQFAFAQNNDRYSLLWKIEGGNTDVPSYIFGTMHIDDARVFNFSDAVMPAIENTEYFALEVNADSLMTAIINKEYDITANTFYKNLLNPDDYKRLLERFEEINKYSLIDSEIMSPDRVVSMLIPDIDKEDDKSTFVDFYLLGQARTMNKTITGLENVKDQMNYFDNLSDEEKTEQILSHLSVDVDSITRTKEIMTKVYASGDLDKIADFVNQYDINDATMISRNKVMSASIIEIMKKGSLFAGVGAAHLVGKGNVIELLQKEGYKVSVVEAKFTGVADTYKVDSSKSFWYNYTDNDLGFQLELPQAPNIKQDYDKFTIYGYGDMPTETSYLFMGFSAGYTLAQSQIDTLLETMISNIIEKREGIVIKQEKLTDPDQFGSDITAELPDGHMIKARFIIKNNHFYYFSAETSQDQIDENYIKRYFNSIAVEGVELKPETKGWREFKSKKGAFSIQIPVDAKDVSREHANPIDSEGDPYFLNLFIATDTDNSNNYLIRYNDQPLGYFLQNPEVAFKETENSLTQSATLLSEPKIIYLNDIEGREYEININNKFHSIVRVYFRGNRTYLLLKQKLNETEKVNVNDEFFNSFTLLPYEDIDLTEYESPNKDFKIKLFENVKEVIDTLDYTDSNVLDSYDYTSLNPNSGGIYQYGYNNIGKYFRISSYKKLLEDYKNALTEYNDSIISEKIIVRNGDSLIQFSVRNKLFKNANRQVVNQFWYDNYRLHISKAIVTDEELDNGIIDKVFTSISVQPVTSDIDIYESKAKYIIEDLKSKDTIVYNAALKAFDYYEFDKDDLPILSDALNYSFSEETDDVIKSNIIYEFSLINDESSLDILESFYNTSSTSDVLKTAILIAIPAIKSEKSLPLYNTLLFSNPPTKEDSYDYSLFQPFNDSLSYAIENYDKLISLMSVTQYRNDIIYLSNDIYNSELETNNIVESSYNKILDYLIIDAEVFFNLTPPEDDYDEDYDYTYYNLMVAYLQSLNTVKYDDSISNTVTSILLNRDDDKWLRLLAITARIFNEYSISDELLNKYLDDKYYRFEIMDAFHKINKLKNIDQKFLKEKEFAELSFYNYAGEDGGYPDEIAFLKKINRDNTTFYAVKFNYIQEEPSETVSYIGIVGPIEKISQESKLKMFDSSSYWDEYDDEWMTKIESLITDFLEFSK</sequence>
<evidence type="ECO:0000256" key="12">
    <source>
        <dbReference type="ARBA" id="ARBA00023180"/>
    </source>
</evidence>
<feature type="chain" id="PRO_5017540254" evidence="13">
    <location>
        <begin position="28"/>
        <end position="1181"/>
    </location>
</feature>
<dbReference type="InterPro" id="IPR002816">
    <property type="entry name" value="TraB/PrgY/GumN_fam"/>
</dbReference>
<organism evidence="14 15">
    <name type="scientific">Winogradskyella pacifica</name>
    <dbReference type="NCBI Taxonomy" id="664642"/>
    <lineage>
        <taxon>Bacteria</taxon>
        <taxon>Pseudomonadati</taxon>
        <taxon>Bacteroidota</taxon>
        <taxon>Flavobacteriia</taxon>
        <taxon>Flavobacteriales</taxon>
        <taxon>Flavobacteriaceae</taxon>
        <taxon>Winogradskyella</taxon>
    </lineage>
</organism>
<keyword evidence="11" id="KW-0472">Membrane</keyword>
<keyword evidence="15" id="KW-1185">Reference proteome</keyword>
<evidence type="ECO:0000313" key="15">
    <source>
        <dbReference type="Proteomes" id="UP000256919"/>
    </source>
</evidence>
<reference evidence="14 15" key="1">
    <citation type="submission" date="2018-07" db="EMBL/GenBank/DDBJ databases">
        <title>Genomic Encyclopedia of Type Strains, Phase III (KMG-III): the genomes of soil and plant-associated and newly described type strains.</title>
        <authorList>
            <person name="Whitman W."/>
        </authorList>
    </citation>
    <scope>NUCLEOTIDE SEQUENCE [LARGE SCALE GENOMIC DNA]</scope>
    <source>
        <strain evidence="14 15">CECT 7948</strain>
    </source>
</reference>
<accession>A0A3D9LKD4</accession>
<comment type="cofactor">
    <cofactor evidence="2">
        <name>Co(2+)</name>
        <dbReference type="ChEBI" id="CHEBI:48828"/>
    </cofactor>
</comment>
<dbReference type="GO" id="GO:0030178">
    <property type="term" value="P:negative regulation of Wnt signaling pathway"/>
    <property type="evidence" value="ECO:0007669"/>
    <property type="project" value="InterPro"/>
</dbReference>
<dbReference type="AlphaFoldDB" id="A0A3D9LKD4"/>
<dbReference type="Proteomes" id="UP000256919">
    <property type="component" value="Unassembled WGS sequence"/>
</dbReference>
<evidence type="ECO:0000256" key="13">
    <source>
        <dbReference type="SAM" id="SignalP"/>
    </source>
</evidence>
<keyword evidence="4" id="KW-0645">Protease</keyword>
<evidence type="ECO:0000256" key="3">
    <source>
        <dbReference type="ARBA" id="ARBA00004479"/>
    </source>
</evidence>
<name>A0A3D9LKD4_9FLAO</name>
<evidence type="ECO:0000313" key="14">
    <source>
        <dbReference type="EMBL" id="REE07849.1"/>
    </source>
</evidence>
<keyword evidence="10" id="KW-0482">Metalloprotease</keyword>